<evidence type="ECO:0000256" key="6">
    <source>
        <dbReference type="ARBA" id="ARBA00023316"/>
    </source>
</evidence>
<evidence type="ECO:0000256" key="4">
    <source>
        <dbReference type="ARBA" id="ARBA00022960"/>
    </source>
</evidence>
<dbReference type="Gene3D" id="2.40.440.10">
    <property type="entry name" value="L,D-transpeptidase catalytic domain-like"/>
    <property type="match status" value="1"/>
</dbReference>
<dbReference type="PROSITE" id="PS52029">
    <property type="entry name" value="LD_TPASE"/>
    <property type="match status" value="1"/>
</dbReference>
<dbReference type="GO" id="GO:0004180">
    <property type="term" value="F:carboxypeptidase activity"/>
    <property type="evidence" value="ECO:0007669"/>
    <property type="project" value="UniProtKB-ARBA"/>
</dbReference>
<organism evidence="10 11">
    <name type="scientific">Allopontixanthobacter confluentis</name>
    <dbReference type="NCBI Taxonomy" id="1849021"/>
    <lineage>
        <taxon>Bacteria</taxon>
        <taxon>Pseudomonadati</taxon>
        <taxon>Pseudomonadota</taxon>
        <taxon>Alphaproteobacteria</taxon>
        <taxon>Sphingomonadales</taxon>
        <taxon>Erythrobacteraceae</taxon>
        <taxon>Allopontixanthobacter</taxon>
    </lineage>
</organism>
<dbReference type="OrthoDB" id="9778545at2"/>
<keyword evidence="5 7" id="KW-0573">Peptidoglycan synthesis</keyword>
<dbReference type="UniPathway" id="UPA00219"/>
<dbReference type="Pfam" id="PF03734">
    <property type="entry name" value="YkuD"/>
    <property type="match status" value="1"/>
</dbReference>
<evidence type="ECO:0000259" key="9">
    <source>
        <dbReference type="PROSITE" id="PS52029"/>
    </source>
</evidence>
<dbReference type="GO" id="GO:0009252">
    <property type="term" value="P:peptidoglycan biosynthetic process"/>
    <property type="evidence" value="ECO:0007669"/>
    <property type="project" value="UniProtKB-UniPathway"/>
</dbReference>
<dbReference type="PANTHER" id="PTHR41533:SF2">
    <property type="entry name" value="BLR7131 PROTEIN"/>
    <property type="match status" value="1"/>
</dbReference>
<keyword evidence="4 7" id="KW-0133">Cell shape</keyword>
<dbReference type="EMBL" id="WTYU01000002">
    <property type="protein sequence ID" value="MXP15660.1"/>
    <property type="molecule type" value="Genomic_DNA"/>
</dbReference>
<protein>
    <submittedName>
        <fullName evidence="10">L,D-transpeptidase family protein</fullName>
    </submittedName>
</protein>
<dbReference type="InterPro" id="IPR038063">
    <property type="entry name" value="Transpep_catalytic_dom"/>
</dbReference>
<evidence type="ECO:0000256" key="1">
    <source>
        <dbReference type="ARBA" id="ARBA00004752"/>
    </source>
</evidence>
<feature type="active site" description="Proton donor/acceptor" evidence="7">
    <location>
        <position position="283"/>
    </location>
</feature>
<evidence type="ECO:0000313" key="10">
    <source>
        <dbReference type="EMBL" id="MXP15660.1"/>
    </source>
</evidence>
<feature type="active site" description="Nucleophile" evidence="7">
    <location>
        <position position="302"/>
    </location>
</feature>
<dbReference type="InterPro" id="IPR045380">
    <property type="entry name" value="LD_TPept_scaffold_dom"/>
</dbReference>
<dbReference type="GO" id="GO:0008360">
    <property type="term" value="P:regulation of cell shape"/>
    <property type="evidence" value="ECO:0007669"/>
    <property type="project" value="UniProtKB-UniRule"/>
</dbReference>
<reference evidence="10 11" key="1">
    <citation type="submission" date="2019-12" db="EMBL/GenBank/DDBJ databases">
        <title>Genomic-based taxomic classification of the family Erythrobacteraceae.</title>
        <authorList>
            <person name="Xu L."/>
        </authorList>
    </citation>
    <scope>NUCLEOTIDE SEQUENCE [LARGE SCALE GENOMIC DNA]</scope>
    <source>
        <strain evidence="10 11">KCTC 52259</strain>
    </source>
</reference>
<comment type="caution">
    <text evidence="10">The sequence shown here is derived from an EMBL/GenBank/DDBJ whole genome shotgun (WGS) entry which is preliminary data.</text>
</comment>
<dbReference type="PANTHER" id="PTHR41533">
    <property type="entry name" value="L,D-TRANSPEPTIDASE HI_1667-RELATED"/>
    <property type="match status" value="1"/>
</dbReference>
<dbReference type="InterPro" id="IPR052905">
    <property type="entry name" value="LD-transpeptidase_YkuD-like"/>
</dbReference>
<comment type="pathway">
    <text evidence="1 7">Cell wall biogenesis; peptidoglycan biosynthesis.</text>
</comment>
<evidence type="ECO:0000256" key="8">
    <source>
        <dbReference type="SAM" id="SignalP"/>
    </source>
</evidence>
<sequence>MKRGMFAIIAAALSIAAAPAQNLSDTAGSRWSATDIANLKQWVAAAPADALPMLATDRLDAAIARADSADTDSQAHAIALRLAQMHLLGCATKAERAGWNITDTDRQLDLEPMLRAALASGTLNTFFALMRPSHTDYSALKAAYRLETDDNRRDTLARNMERWRWMPRTLGSDYVMVNAPFFEAGLWRAGERKGTWRVIVGKARTPTPVFETTITGVTLNPWWEIPASIVRESVGALFRRNPALARQRGYVRSNGRYRQKPGPGNALGLMKLAMPNRFSVFMHDTPNKALFDEDVRAFSHGCVRTDNALDYAAALLEGAATREDVDKIVAAGKTRTVDLAQPVPVYITYFTAAPDGAGTVRFQPDIYSRDGRILPPQAPGKACKD</sequence>
<comment type="similarity">
    <text evidence="2">Belongs to the YkuD family.</text>
</comment>
<evidence type="ECO:0000256" key="7">
    <source>
        <dbReference type="PROSITE-ProRule" id="PRU01373"/>
    </source>
</evidence>
<evidence type="ECO:0000256" key="3">
    <source>
        <dbReference type="ARBA" id="ARBA00022679"/>
    </source>
</evidence>
<feature type="signal peptide" evidence="8">
    <location>
        <begin position="1"/>
        <end position="20"/>
    </location>
</feature>
<gene>
    <name evidence="10" type="ORF">GRI44_12965</name>
</gene>
<name>A0A6L7GJG8_9SPHN</name>
<dbReference type="Pfam" id="PF20142">
    <property type="entry name" value="Scaffold"/>
    <property type="match status" value="1"/>
</dbReference>
<proteinExistence type="inferred from homology"/>
<feature type="domain" description="L,D-TPase catalytic" evidence="9">
    <location>
        <begin position="173"/>
        <end position="326"/>
    </location>
</feature>
<dbReference type="SUPFAM" id="SSF141523">
    <property type="entry name" value="L,D-transpeptidase catalytic domain-like"/>
    <property type="match status" value="1"/>
</dbReference>
<dbReference type="RefSeq" id="WP_160602151.1">
    <property type="nucleotide sequence ID" value="NZ_WTYU01000002.1"/>
</dbReference>
<dbReference type="InterPro" id="IPR005490">
    <property type="entry name" value="LD_TPept_cat_dom"/>
</dbReference>
<feature type="chain" id="PRO_5026680448" evidence="8">
    <location>
        <begin position="21"/>
        <end position="385"/>
    </location>
</feature>
<evidence type="ECO:0000256" key="2">
    <source>
        <dbReference type="ARBA" id="ARBA00005992"/>
    </source>
</evidence>
<dbReference type="CDD" id="cd16913">
    <property type="entry name" value="YkuD_like"/>
    <property type="match status" value="1"/>
</dbReference>
<keyword evidence="11" id="KW-1185">Reference proteome</keyword>
<dbReference type="Proteomes" id="UP000473531">
    <property type="component" value="Unassembled WGS sequence"/>
</dbReference>
<keyword evidence="6 7" id="KW-0961">Cell wall biogenesis/degradation</keyword>
<keyword evidence="8" id="KW-0732">Signal</keyword>
<accession>A0A6L7GJG8</accession>
<dbReference type="GO" id="GO:0071555">
    <property type="term" value="P:cell wall organization"/>
    <property type="evidence" value="ECO:0007669"/>
    <property type="project" value="UniProtKB-UniRule"/>
</dbReference>
<dbReference type="GO" id="GO:0016740">
    <property type="term" value="F:transferase activity"/>
    <property type="evidence" value="ECO:0007669"/>
    <property type="project" value="UniProtKB-KW"/>
</dbReference>
<evidence type="ECO:0000313" key="11">
    <source>
        <dbReference type="Proteomes" id="UP000473531"/>
    </source>
</evidence>
<keyword evidence="3" id="KW-0808">Transferase</keyword>
<evidence type="ECO:0000256" key="5">
    <source>
        <dbReference type="ARBA" id="ARBA00022984"/>
    </source>
</evidence>
<dbReference type="AlphaFoldDB" id="A0A6L7GJG8"/>